<dbReference type="Proteomes" id="UP000805193">
    <property type="component" value="Unassembled WGS sequence"/>
</dbReference>
<evidence type="ECO:0000313" key="1">
    <source>
        <dbReference type="EMBL" id="KAG0444413.1"/>
    </source>
</evidence>
<reference evidence="1 2" key="1">
    <citation type="journal article" date="2020" name="Cell">
        <title>Large-Scale Comparative Analyses of Tick Genomes Elucidate Their Genetic Diversity and Vector Capacities.</title>
        <authorList>
            <consortium name="Tick Genome and Microbiome Consortium (TIGMIC)"/>
            <person name="Jia N."/>
            <person name="Wang J."/>
            <person name="Shi W."/>
            <person name="Du L."/>
            <person name="Sun Y."/>
            <person name="Zhan W."/>
            <person name="Jiang J.F."/>
            <person name="Wang Q."/>
            <person name="Zhang B."/>
            <person name="Ji P."/>
            <person name="Bell-Sakyi L."/>
            <person name="Cui X.M."/>
            <person name="Yuan T.T."/>
            <person name="Jiang B.G."/>
            <person name="Yang W.F."/>
            <person name="Lam T.T."/>
            <person name="Chang Q.C."/>
            <person name="Ding S.J."/>
            <person name="Wang X.J."/>
            <person name="Zhu J.G."/>
            <person name="Ruan X.D."/>
            <person name="Zhao L."/>
            <person name="Wei J.T."/>
            <person name="Ye R.Z."/>
            <person name="Que T.C."/>
            <person name="Du C.H."/>
            <person name="Zhou Y.H."/>
            <person name="Cheng J.X."/>
            <person name="Dai P.F."/>
            <person name="Guo W.B."/>
            <person name="Han X.H."/>
            <person name="Huang E.J."/>
            <person name="Li L.F."/>
            <person name="Wei W."/>
            <person name="Gao Y.C."/>
            <person name="Liu J.Z."/>
            <person name="Shao H.Z."/>
            <person name="Wang X."/>
            <person name="Wang C.C."/>
            <person name="Yang T.C."/>
            <person name="Huo Q.B."/>
            <person name="Li W."/>
            <person name="Chen H.Y."/>
            <person name="Chen S.E."/>
            <person name="Zhou L.G."/>
            <person name="Ni X.B."/>
            <person name="Tian J.H."/>
            <person name="Sheng Y."/>
            <person name="Liu T."/>
            <person name="Pan Y.S."/>
            <person name="Xia L.Y."/>
            <person name="Li J."/>
            <person name="Zhao F."/>
            <person name="Cao W.C."/>
        </authorList>
    </citation>
    <scope>NUCLEOTIDE SEQUENCE [LARGE SCALE GENOMIC DNA]</scope>
    <source>
        <strain evidence="1">Iper-2018</strain>
    </source>
</reference>
<feature type="non-terminal residue" evidence="1">
    <location>
        <position position="131"/>
    </location>
</feature>
<accession>A0AC60R054</accession>
<proteinExistence type="predicted"/>
<sequence length="131" mass="14903">MYMVTRDDLGTERKNKASEERLGDFEHRTVQGRTSTTRLASKPMSKLLCSTREVNQDCDSVKMSPLPAVGSGGEYKKKKTEDRTSTVSLVKHARLVGKLRSAKQRVVNLEQELQIERMLSRRLQKQLLALL</sequence>
<protein>
    <submittedName>
        <fullName evidence="1">Uncharacterized protein</fullName>
    </submittedName>
</protein>
<comment type="caution">
    <text evidence="1">The sequence shown here is derived from an EMBL/GenBank/DDBJ whole genome shotgun (WGS) entry which is preliminary data.</text>
</comment>
<organism evidence="1 2">
    <name type="scientific">Ixodes persulcatus</name>
    <name type="common">Taiga tick</name>
    <dbReference type="NCBI Taxonomy" id="34615"/>
    <lineage>
        <taxon>Eukaryota</taxon>
        <taxon>Metazoa</taxon>
        <taxon>Ecdysozoa</taxon>
        <taxon>Arthropoda</taxon>
        <taxon>Chelicerata</taxon>
        <taxon>Arachnida</taxon>
        <taxon>Acari</taxon>
        <taxon>Parasitiformes</taxon>
        <taxon>Ixodida</taxon>
        <taxon>Ixodoidea</taxon>
        <taxon>Ixodidae</taxon>
        <taxon>Ixodinae</taxon>
        <taxon>Ixodes</taxon>
    </lineage>
</organism>
<evidence type="ECO:0000313" key="2">
    <source>
        <dbReference type="Proteomes" id="UP000805193"/>
    </source>
</evidence>
<keyword evidence="2" id="KW-1185">Reference proteome</keyword>
<name>A0AC60R054_IXOPE</name>
<gene>
    <name evidence="1" type="ORF">HPB47_013819</name>
</gene>
<dbReference type="EMBL" id="JABSTQ010002051">
    <property type="protein sequence ID" value="KAG0444413.1"/>
    <property type="molecule type" value="Genomic_DNA"/>
</dbReference>